<comment type="similarity">
    <text evidence="1">Belongs to the CpcE/RpcE/PecE family.</text>
</comment>
<name>A0A139WQP8_9CYAN</name>
<dbReference type="InterPro" id="IPR011989">
    <property type="entry name" value="ARM-like"/>
</dbReference>
<accession>A0A139WQP8</accession>
<evidence type="ECO:0008006" key="7">
    <source>
        <dbReference type="Google" id="ProtNLM"/>
    </source>
</evidence>
<dbReference type="AlphaFoldDB" id="A0A139WQP8"/>
<dbReference type="STRING" id="128403.WA1_49390"/>
<dbReference type="InterPro" id="IPR016024">
    <property type="entry name" value="ARM-type_fold"/>
</dbReference>
<dbReference type="SUPFAM" id="SSF48371">
    <property type="entry name" value="ARM repeat"/>
    <property type="match status" value="1"/>
</dbReference>
<dbReference type="Pfam" id="PF13646">
    <property type="entry name" value="HEAT_2"/>
    <property type="match status" value="1"/>
</dbReference>
<dbReference type="GO" id="GO:0016829">
    <property type="term" value="F:lyase activity"/>
    <property type="evidence" value="ECO:0007669"/>
    <property type="project" value="UniProtKB-KW"/>
</dbReference>
<sequence length="83" mass="9357">MCRVAILDTIQAKHSSCIKPLLELLHQPIVKPEIFTIRELAIKVLGELGDARAVEPLSQLTFDENNQVREVAKRALRKIGQKN</sequence>
<proteinExistence type="inferred from homology"/>
<keyword evidence="2" id="KW-0042">Antenna complex</keyword>
<reference evidence="5 6" key="1">
    <citation type="journal article" date="2013" name="Genome Biol. Evol.">
        <title>Genomes of Stigonematalean cyanobacteria (subsection V) and the evolution of oxygenic photosynthesis from prokaryotes to plastids.</title>
        <authorList>
            <person name="Dagan T."/>
            <person name="Roettger M."/>
            <person name="Stucken K."/>
            <person name="Landan G."/>
            <person name="Koch R."/>
            <person name="Major P."/>
            <person name="Gould S.B."/>
            <person name="Goremykin V.V."/>
            <person name="Rippka R."/>
            <person name="Tandeau de Marsac N."/>
            <person name="Gugger M."/>
            <person name="Lockhart P.J."/>
            <person name="Allen J.F."/>
            <person name="Brune I."/>
            <person name="Maus I."/>
            <person name="Puhler A."/>
            <person name="Martin W.F."/>
        </authorList>
    </citation>
    <scope>NUCLEOTIDE SEQUENCE [LARGE SCALE GENOMIC DNA]</scope>
    <source>
        <strain evidence="5 6">PCC 7110</strain>
    </source>
</reference>
<gene>
    <name evidence="5" type="ORF">WA1_49390</name>
</gene>
<organism evidence="5 6">
    <name type="scientific">Scytonema hofmannii PCC 7110</name>
    <dbReference type="NCBI Taxonomy" id="128403"/>
    <lineage>
        <taxon>Bacteria</taxon>
        <taxon>Bacillati</taxon>
        <taxon>Cyanobacteriota</taxon>
        <taxon>Cyanophyceae</taxon>
        <taxon>Nostocales</taxon>
        <taxon>Scytonemataceae</taxon>
        <taxon>Scytonema</taxon>
    </lineage>
</organism>
<evidence type="ECO:0000313" key="6">
    <source>
        <dbReference type="Proteomes" id="UP000076925"/>
    </source>
</evidence>
<protein>
    <recommendedName>
        <fullName evidence="7">HEAT repeat domain-containing protein</fullName>
    </recommendedName>
</protein>
<dbReference type="Gene3D" id="1.25.10.10">
    <property type="entry name" value="Leucine-rich Repeat Variant"/>
    <property type="match status" value="1"/>
</dbReference>
<keyword evidence="4" id="KW-0456">Lyase</keyword>
<dbReference type="GO" id="GO:0030089">
    <property type="term" value="C:phycobilisome"/>
    <property type="evidence" value="ECO:0007669"/>
    <property type="project" value="UniProtKB-KW"/>
</dbReference>
<evidence type="ECO:0000256" key="2">
    <source>
        <dbReference type="ARBA" id="ARBA00022549"/>
    </source>
</evidence>
<evidence type="ECO:0000313" key="5">
    <source>
        <dbReference type="EMBL" id="KYC34754.1"/>
    </source>
</evidence>
<keyword evidence="6" id="KW-1185">Reference proteome</keyword>
<evidence type="ECO:0000256" key="3">
    <source>
        <dbReference type="ARBA" id="ARBA00022738"/>
    </source>
</evidence>
<evidence type="ECO:0000256" key="4">
    <source>
        <dbReference type="ARBA" id="ARBA00023239"/>
    </source>
</evidence>
<dbReference type="RefSeq" id="WP_017740923.1">
    <property type="nucleotide sequence ID" value="NZ_KQ976355.1"/>
</dbReference>
<dbReference type="EMBL" id="ANNX02000064">
    <property type="protein sequence ID" value="KYC34754.1"/>
    <property type="molecule type" value="Genomic_DNA"/>
</dbReference>
<keyword evidence="3" id="KW-0605">Phycobilisome</keyword>
<comment type="caution">
    <text evidence="5">The sequence shown here is derived from an EMBL/GenBank/DDBJ whole genome shotgun (WGS) entry which is preliminary data.</text>
</comment>
<evidence type="ECO:0000256" key="1">
    <source>
        <dbReference type="ARBA" id="ARBA00009299"/>
    </source>
</evidence>
<dbReference type="Proteomes" id="UP000076925">
    <property type="component" value="Unassembled WGS sequence"/>
</dbReference>